<dbReference type="Proteomes" id="UP001060085">
    <property type="component" value="Linkage Group LG07"/>
</dbReference>
<reference evidence="2" key="1">
    <citation type="journal article" date="2023" name="Nat. Plants">
        <title>Single-cell RNA sequencing provides a high-resolution roadmap for understanding the multicellular compartmentation of specialized metabolism.</title>
        <authorList>
            <person name="Sun S."/>
            <person name="Shen X."/>
            <person name="Li Y."/>
            <person name="Li Y."/>
            <person name="Wang S."/>
            <person name="Li R."/>
            <person name="Zhang H."/>
            <person name="Shen G."/>
            <person name="Guo B."/>
            <person name="Wei J."/>
            <person name="Xu J."/>
            <person name="St-Pierre B."/>
            <person name="Chen S."/>
            <person name="Sun C."/>
        </authorList>
    </citation>
    <scope>NUCLEOTIDE SEQUENCE [LARGE SCALE GENOMIC DNA]</scope>
</reference>
<evidence type="ECO:0000313" key="2">
    <source>
        <dbReference type="Proteomes" id="UP001060085"/>
    </source>
</evidence>
<organism evidence="1 2">
    <name type="scientific">Catharanthus roseus</name>
    <name type="common">Madagascar periwinkle</name>
    <name type="synonym">Vinca rosea</name>
    <dbReference type="NCBI Taxonomy" id="4058"/>
    <lineage>
        <taxon>Eukaryota</taxon>
        <taxon>Viridiplantae</taxon>
        <taxon>Streptophyta</taxon>
        <taxon>Embryophyta</taxon>
        <taxon>Tracheophyta</taxon>
        <taxon>Spermatophyta</taxon>
        <taxon>Magnoliopsida</taxon>
        <taxon>eudicotyledons</taxon>
        <taxon>Gunneridae</taxon>
        <taxon>Pentapetalae</taxon>
        <taxon>asterids</taxon>
        <taxon>lamiids</taxon>
        <taxon>Gentianales</taxon>
        <taxon>Apocynaceae</taxon>
        <taxon>Rauvolfioideae</taxon>
        <taxon>Vinceae</taxon>
        <taxon>Catharanthinae</taxon>
        <taxon>Catharanthus</taxon>
    </lineage>
</organism>
<protein>
    <submittedName>
        <fullName evidence="1">Uncharacterized protein</fullName>
    </submittedName>
</protein>
<proteinExistence type="predicted"/>
<accession>A0ACC0A1H0</accession>
<dbReference type="EMBL" id="CM044707">
    <property type="protein sequence ID" value="KAI5654014.1"/>
    <property type="molecule type" value="Genomic_DNA"/>
</dbReference>
<comment type="caution">
    <text evidence="1">The sequence shown here is derived from an EMBL/GenBank/DDBJ whole genome shotgun (WGS) entry which is preliminary data.</text>
</comment>
<sequence>MNIPFRPGLKFLLRSCVRKRQRIALYVANPPVDPLERGSVAPWRVLAKSVFTLTSHHALQWVSCLVESQEGLETKVGLMADLLDRGISRDMSSSAGVPHELTTLPSDRKVEFSRELVSGAKPIFRTPYRMVQEELRELTKQLQELLQQEYIHPTIIAFQFRTIAPYLHSESATAMELRARKVLAAIDYDMPELISDDLIMGSELCLWSPTVALHDGQRRNKPLKF</sequence>
<name>A0ACC0A1H0_CATRO</name>
<gene>
    <name evidence="1" type="ORF">M9H77_31201</name>
</gene>
<keyword evidence="2" id="KW-1185">Reference proteome</keyword>
<evidence type="ECO:0000313" key="1">
    <source>
        <dbReference type="EMBL" id="KAI5654014.1"/>
    </source>
</evidence>